<gene>
    <name evidence="1" type="ORF">L6452_30643</name>
</gene>
<dbReference type="EMBL" id="CM042056">
    <property type="protein sequence ID" value="KAI3697550.1"/>
    <property type="molecule type" value="Genomic_DNA"/>
</dbReference>
<name>A0ACB8ZIR6_ARCLA</name>
<proteinExistence type="predicted"/>
<organism evidence="1 2">
    <name type="scientific">Arctium lappa</name>
    <name type="common">Greater burdock</name>
    <name type="synonym">Lappa major</name>
    <dbReference type="NCBI Taxonomy" id="4217"/>
    <lineage>
        <taxon>Eukaryota</taxon>
        <taxon>Viridiplantae</taxon>
        <taxon>Streptophyta</taxon>
        <taxon>Embryophyta</taxon>
        <taxon>Tracheophyta</taxon>
        <taxon>Spermatophyta</taxon>
        <taxon>Magnoliopsida</taxon>
        <taxon>eudicotyledons</taxon>
        <taxon>Gunneridae</taxon>
        <taxon>Pentapetalae</taxon>
        <taxon>asterids</taxon>
        <taxon>campanulids</taxon>
        <taxon>Asterales</taxon>
        <taxon>Asteraceae</taxon>
        <taxon>Carduoideae</taxon>
        <taxon>Cardueae</taxon>
        <taxon>Arctiinae</taxon>
        <taxon>Arctium</taxon>
    </lineage>
</organism>
<evidence type="ECO:0000313" key="2">
    <source>
        <dbReference type="Proteomes" id="UP001055879"/>
    </source>
</evidence>
<protein>
    <submittedName>
        <fullName evidence="1">Uncharacterized protein</fullName>
    </submittedName>
</protein>
<dbReference type="Proteomes" id="UP001055879">
    <property type="component" value="Linkage Group LG10"/>
</dbReference>
<comment type="caution">
    <text evidence="1">The sequence shown here is derived from an EMBL/GenBank/DDBJ whole genome shotgun (WGS) entry which is preliminary data.</text>
</comment>
<reference evidence="1 2" key="2">
    <citation type="journal article" date="2022" name="Mol. Ecol. Resour.">
        <title>The genomes of chicory, endive, great burdock and yacon provide insights into Asteraceae paleo-polyploidization history and plant inulin production.</title>
        <authorList>
            <person name="Fan W."/>
            <person name="Wang S."/>
            <person name="Wang H."/>
            <person name="Wang A."/>
            <person name="Jiang F."/>
            <person name="Liu H."/>
            <person name="Zhao H."/>
            <person name="Xu D."/>
            <person name="Zhang Y."/>
        </authorList>
    </citation>
    <scope>NUCLEOTIDE SEQUENCE [LARGE SCALE GENOMIC DNA]</scope>
    <source>
        <strain evidence="2">cv. Niubang</strain>
    </source>
</reference>
<accession>A0ACB8ZIR6</accession>
<reference evidence="2" key="1">
    <citation type="journal article" date="2022" name="Mol. Ecol. Resour.">
        <title>The genomes of chicory, endive, great burdock and yacon provide insights into Asteraceae palaeo-polyploidization history and plant inulin production.</title>
        <authorList>
            <person name="Fan W."/>
            <person name="Wang S."/>
            <person name="Wang H."/>
            <person name="Wang A."/>
            <person name="Jiang F."/>
            <person name="Liu H."/>
            <person name="Zhao H."/>
            <person name="Xu D."/>
            <person name="Zhang Y."/>
        </authorList>
    </citation>
    <scope>NUCLEOTIDE SEQUENCE [LARGE SCALE GENOMIC DNA]</scope>
    <source>
        <strain evidence="2">cv. Niubang</strain>
    </source>
</reference>
<keyword evidence="2" id="KW-1185">Reference proteome</keyword>
<evidence type="ECO:0000313" key="1">
    <source>
        <dbReference type="EMBL" id="KAI3697550.1"/>
    </source>
</evidence>
<sequence>MSQIYGILPETEHVACMVDMLARGGYLEEAREMTNTYTSTHGATAKSSEALFGACYAHGDVEMGVELGGRVENWKEAELVRKAMADRGVKKMPGCSWIEVKNKVMAFVAGNGLCVHKEDMSSILYLLEYQLKNPCWWN</sequence>